<evidence type="ECO:0000313" key="3">
    <source>
        <dbReference type="EMBL" id="RVU34799.1"/>
    </source>
</evidence>
<dbReference type="InterPro" id="IPR023631">
    <property type="entry name" value="Amidase_dom"/>
</dbReference>
<dbReference type="EMBL" id="SADE01000003">
    <property type="protein sequence ID" value="RVU34799.1"/>
    <property type="molecule type" value="Genomic_DNA"/>
</dbReference>
<dbReference type="Gene3D" id="3.90.1300.10">
    <property type="entry name" value="Amidase signature (AS) domain"/>
    <property type="match status" value="1"/>
</dbReference>
<name>A0A437QJW0_9PROT</name>
<accession>A0A437QJW0</accession>
<dbReference type="PANTHER" id="PTHR11895">
    <property type="entry name" value="TRANSAMIDASE"/>
    <property type="match status" value="1"/>
</dbReference>
<keyword evidence="4" id="KW-1185">Reference proteome</keyword>
<dbReference type="RefSeq" id="WP_127766966.1">
    <property type="nucleotide sequence ID" value="NZ_SADE01000003.1"/>
</dbReference>
<dbReference type="PANTHER" id="PTHR11895:SF151">
    <property type="entry name" value="GLUTAMYL-TRNA(GLN) AMIDOTRANSFERASE SUBUNIT A"/>
    <property type="match status" value="1"/>
</dbReference>
<reference evidence="4" key="1">
    <citation type="submission" date="2019-01" db="EMBL/GenBank/DDBJ databases">
        <title>Gri0909 isolated from a small marine red alga.</title>
        <authorList>
            <person name="Kim J."/>
            <person name="Jeong S.E."/>
            <person name="Jeon C.O."/>
        </authorList>
    </citation>
    <scope>NUCLEOTIDE SEQUENCE [LARGE SCALE GENOMIC DNA]</scope>
    <source>
        <strain evidence="4">Gri0909</strain>
    </source>
</reference>
<dbReference type="InterPro" id="IPR000120">
    <property type="entry name" value="Amidase"/>
</dbReference>
<evidence type="ECO:0000256" key="1">
    <source>
        <dbReference type="SAM" id="MobiDB-lite"/>
    </source>
</evidence>
<dbReference type="Pfam" id="PF01425">
    <property type="entry name" value="Amidase"/>
    <property type="match status" value="1"/>
</dbReference>
<dbReference type="GO" id="GO:0003824">
    <property type="term" value="F:catalytic activity"/>
    <property type="evidence" value="ECO:0007669"/>
    <property type="project" value="InterPro"/>
</dbReference>
<sequence>MGKLNELTAVDAAAGIAAGDFTAEDLMADCLDRVAARDNEVEAWAYLNPNYAIRQARDADAALKVQKARGEKPAPLHGVPVGIKDVIDTVDMPTENGSPAYQGRRPQADAACVAALRAAGAVIMGKTVTTELANIAPSKTRNPHDLDRSPGGSSAGSGAGVADGQVTLALGTQTGGSVIRPASFNGIHGFKPTLGMIPRSGVLMQSHTLDTVGVYGRSLEDLALIADVLSLPDPGDAHSYRGSRAPLMPGLRAEREEPPRLAFIKTPAWPQADDEAQKAISAFVASLGETCVETEMPAPFDDILSLHATVMAVEDLAHYGPLLENSPELVSDMLKSRMAEAEKIRGDDYVKALLAREKLQQDFAALFENIDAVIALSAAGTAPRGFETTGNPAFNGPWTYLGLPCVSLPLLTVSDMPLGVQVIGPFGADAATLNTARWVERNGTS</sequence>
<dbReference type="OrthoDB" id="9777859at2"/>
<dbReference type="InterPro" id="IPR036928">
    <property type="entry name" value="AS_sf"/>
</dbReference>
<organism evidence="3 4">
    <name type="scientific">Hwanghaeella grinnelliae</name>
    <dbReference type="NCBI Taxonomy" id="2500179"/>
    <lineage>
        <taxon>Bacteria</taxon>
        <taxon>Pseudomonadati</taxon>
        <taxon>Pseudomonadota</taxon>
        <taxon>Alphaproteobacteria</taxon>
        <taxon>Rhodospirillales</taxon>
        <taxon>Rhodospirillaceae</taxon>
        <taxon>Hwanghaeella</taxon>
    </lineage>
</organism>
<feature type="domain" description="Amidase" evidence="2">
    <location>
        <begin position="26"/>
        <end position="433"/>
    </location>
</feature>
<gene>
    <name evidence="3" type="ORF">EOI86_18305</name>
</gene>
<comment type="caution">
    <text evidence="3">The sequence shown here is derived from an EMBL/GenBank/DDBJ whole genome shotgun (WGS) entry which is preliminary data.</text>
</comment>
<evidence type="ECO:0000313" key="4">
    <source>
        <dbReference type="Proteomes" id="UP000287447"/>
    </source>
</evidence>
<dbReference type="Proteomes" id="UP000287447">
    <property type="component" value="Unassembled WGS sequence"/>
</dbReference>
<dbReference type="SUPFAM" id="SSF75304">
    <property type="entry name" value="Amidase signature (AS) enzymes"/>
    <property type="match status" value="1"/>
</dbReference>
<evidence type="ECO:0000259" key="2">
    <source>
        <dbReference type="Pfam" id="PF01425"/>
    </source>
</evidence>
<proteinExistence type="predicted"/>
<feature type="region of interest" description="Disordered" evidence="1">
    <location>
        <begin position="134"/>
        <end position="160"/>
    </location>
</feature>
<protein>
    <submittedName>
        <fullName evidence="3">Amidase</fullName>
    </submittedName>
</protein>
<dbReference type="AlphaFoldDB" id="A0A437QJW0"/>